<accession>A0A0P1B2F0</accession>
<keyword evidence="1" id="KW-0812">Transmembrane</keyword>
<sequence length="789" mass="88904">MSPIRGAEVAVLPESFKVHQFEFKSDCNTDTTSNKPLLQTKTRWFKSAFGFLIFVVLAIIIFITELHVFPRWASFDLKCSPVTIDASTVNYRSHDRFYTLLKDMEALKPPIFRKEHTELCDDANRETRKSHYCLPITTQEDRVFCAGLGRMELFARQSPLTLCRSCVMHMLLLDVYEELEAAGASPSINLSSADGLATVGTDMDSTSLDGISTIMYNGEITPEDKLGVELSKKGYHMFQDKSGWFVCVAPTHPLALHLYDPDRTLVNETSSIPHIDLVIATSKVESREVVSNILKAESTLDGNCSPKVLDAKDIKYSSSHRYYSMLQTMETLPPPIFHNNHMVLCDENESDDEKIPYCLPISVRNDAEFCAGANRIDLLVRQSPTTLCLESVLDLLVLDTLDELRAAGESVVKYKSEEDQISTNNTSITYNALLVNRNELKHSLLRKGYHLFGEDDWRVCVAPIHPLASTLYDPNQTMFTGPQITLTPNNEADDPISERETGAVSFTKSSMLSEMKELNTSYVPSGCAPETVKVIEDGLGGEFYTMMGNLSPLSQLKLEGDHEALCSANDRKERGFSYCLPISGQKDMSRCAHADRMDIFLWQSPKEQCFSSVLHLLLKDVFEELKAVGFAPILTFGTLLGAVRDEGLIPFTEDVDIAYNGKVVDGGDLDERLWRKGYHLFQYNIFRVCVAPTHPLASQLFDPERSIVEDYAVPYVDLYSMEQELDSTWSMQELKSPSLPNERVQPFSQVAINGEQFDTVHDPNFLLLTEYGTDYMTPQPRYRRLSDFK</sequence>
<proteinExistence type="predicted"/>
<dbReference type="RefSeq" id="XP_024583863.1">
    <property type="nucleotide sequence ID" value="XM_024718467.1"/>
</dbReference>
<name>A0A0P1B2F0_PLAHL</name>
<dbReference type="PANTHER" id="PTHR13627:SF33">
    <property type="entry name" value="LICD FAMILY PROTEIN"/>
    <property type="match status" value="1"/>
</dbReference>
<keyword evidence="1" id="KW-0472">Membrane</keyword>
<evidence type="ECO:0000313" key="3">
    <source>
        <dbReference type="Proteomes" id="UP000054928"/>
    </source>
</evidence>
<dbReference type="OMA" id="CAHADRM"/>
<reference evidence="3" key="1">
    <citation type="submission" date="2014-09" db="EMBL/GenBank/DDBJ databases">
        <authorList>
            <person name="Sharma Rahul"/>
            <person name="Thines Marco"/>
        </authorList>
    </citation>
    <scope>NUCLEOTIDE SEQUENCE [LARGE SCALE GENOMIC DNA]</scope>
</reference>
<keyword evidence="1" id="KW-1133">Transmembrane helix</keyword>
<keyword evidence="3" id="KW-1185">Reference proteome</keyword>
<dbReference type="Proteomes" id="UP000054928">
    <property type="component" value="Unassembled WGS sequence"/>
</dbReference>
<dbReference type="InterPro" id="IPR052613">
    <property type="entry name" value="LicD_transferase"/>
</dbReference>
<evidence type="ECO:0000256" key="1">
    <source>
        <dbReference type="SAM" id="Phobius"/>
    </source>
</evidence>
<dbReference type="EMBL" id="CCYD01002589">
    <property type="protein sequence ID" value="CEG47494.1"/>
    <property type="molecule type" value="Genomic_DNA"/>
</dbReference>
<dbReference type="AlphaFoldDB" id="A0A0P1B2F0"/>
<dbReference type="OrthoDB" id="444255at2759"/>
<feature type="transmembrane region" description="Helical" evidence="1">
    <location>
        <begin position="48"/>
        <end position="69"/>
    </location>
</feature>
<dbReference type="STRING" id="4781.A0A0P1B2F0"/>
<organism evidence="2 3">
    <name type="scientific">Plasmopara halstedii</name>
    <name type="common">Downy mildew of sunflower</name>
    <dbReference type="NCBI Taxonomy" id="4781"/>
    <lineage>
        <taxon>Eukaryota</taxon>
        <taxon>Sar</taxon>
        <taxon>Stramenopiles</taxon>
        <taxon>Oomycota</taxon>
        <taxon>Peronosporomycetes</taxon>
        <taxon>Peronosporales</taxon>
        <taxon>Peronosporaceae</taxon>
        <taxon>Plasmopara</taxon>
    </lineage>
</organism>
<dbReference type="PANTHER" id="PTHR13627">
    <property type="entry name" value="FUKUTIN RELATED PROTEIN"/>
    <property type="match status" value="1"/>
</dbReference>
<evidence type="ECO:0000313" key="2">
    <source>
        <dbReference type="EMBL" id="CEG47494.1"/>
    </source>
</evidence>
<dbReference type="GeneID" id="36399420"/>
<protein>
    <submittedName>
        <fullName evidence="2">LicD</fullName>
    </submittedName>
</protein>